<keyword evidence="3" id="KW-1185">Reference proteome</keyword>
<dbReference type="AlphaFoldDB" id="A0A4P6K2J8"/>
<evidence type="ECO:0000313" key="2">
    <source>
        <dbReference type="EMBL" id="QBD82438.1"/>
    </source>
</evidence>
<accession>A0A4P6K2J8</accession>
<reference evidence="2 3" key="1">
    <citation type="submission" date="2019-01" db="EMBL/GenBank/DDBJ databases">
        <title>Ktedonosporobacter rubrisoli SCAWS-G2.</title>
        <authorList>
            <person name="Huang Y."/>
            <person name="Yan B."/>
        </authorList>
    </citation>
    <scope>NUCLEOTIDE SEQUENCE [LARGE SCALE GENOMIC DNA]</scope>
    <source>
        <strain evidence="2 3">SCAWS-G2</strain>
    </source>
</reference>
<sequence>MEAYAAEIKAQTAIDLERGRNEVNRLRSELASTIAEAHKRAEAERAENHILLERERGEVNKLRSELLSLVIHERERSTTNQEVHPPKLGGDTTS</sequence>
<dbReference type="Proteomes" id="UP000290365">
    <property type="component" value="Chromosome"/>
</dbReference>
<dbReference type="EMBL" id="CP035758">
    <property type="protein sequence ID" value="QBD82438.1"/>
    <property type="molecule type" value="Genomic_DNA"/>
</dbReference>
<gene>
    <name evidence="2" type="ORF">EPA93_43275</name>
</gene>
<evidence type="ECO:0000313" key="3">
    <source>
        <dbReference type="Proteomes" id="UP000290365"/>
    </source>
</evidence>
<proteinExistence type="predicted"/>
<evidence type="ECO:0000256" key="1">
    <source>
        <dbReference type="SAM" id="MobiDB-lite"/>
    </source>
</evidence>
<organism evidence="2 3">
    <name type="scientific">Ktedonosporobacter rubrisoli</name>
    <dbReference type="NCBI Taxonomy" id="2509675"/>
    <lineage>
        <taxon>Bacteria</taxon>
        <taxon>Bacillati</taxon>
        <taxon>Chloroflexota</taxon>
        <taxon>Ktedonobacteria</taxon>
        <taxon>Ktedonobacterales</taxon>
        <taxon>Ktedonosporobacteraceae</taxon>
        <taxon>Ktedonosporobacter</taxon>
    </lineage>
</organism>
<feature type="region of interest" description="Disordered" evidence="1">
    <location>
        <begin position="73"/>
        <end position="94"/>
    </location>
</feature>
<name>A0A4P6K2J8_KTERU</name>
<protein>
    <submittedName>
        <fullName evidence="2">Uncharacterized protein</fullName>
    </submittedName>
</protein>
<dbReference type="RefSeq" id="WP_129893507.1">
    <property type="nucleotide sequence ID" value="NZ_CP035758.1"/>
</dbReference>
<dbReference type="KEGG" id="kbs:EPA93_43275"/>